<evidence type="ECO:0000313" key="5">
    <source>
        <dbReference type="Proteomes" id="UP000033411"/>
    </source>
</evidence>
<comment type="caution">
    <text evidence="4">The sequence shown here is derived from an EMBL/GenBank/DDBJ whole genome shotgun (WGS) entry which is preliminary data.</text>
</comment>
<comment type="function">
    <text evidence="1">Involved in peptidolytic degradation of cyclic heptapeptide hepatotoxin microcystin (MC).</text>
</comment>
<evidence type="ECO:0000259" key="3">
    <source>
        <dbReference type="Pfam" id="PF07364"/>
    </source>
</evidence>
<sequence length="489" mass="53039">MRLFIATLGTETNTFASFPTGLEDFKACLWNEGDIASAAPSPWSGPGQTWLRRAEQEGWEVIQSLFAFASPAGPTTRVAYETMRDRILADLRAAGPVDCVLMFLHGAMIADGYDDCEGDMVSRIREVVGPSARIGLELDLHAHIDNVLLDAADVIVFYKTYPHIDHNERADEVFDLVRRTLSGEIDPKMALFDCRTIGLFPTTMAGPMPEFCAAMAAAEGEGGILSLSLNHGFPWADLPQAGAKMLAVVDGDQALADRVAADFGRRFYAIRAAATLPFTSFEEAILEAGVAGDRPLVIADTADQIGSGAPGDTTYVLKAFIDAGITNAAVVPLWDPLAVQICFQVGVGARLRLRIGGKGEPHSGPPFDADVEVLHLAANSFQYHLGDEKIDVGDVAVVRVAGIEVLLTSLRTNLYSLDLMTRHGIVFETKQVVSIKNLYKQKDLFEPIARKQLFVATPGTSNPDWDALPFRRLMRPIWPLDEDPLGLGA</sequence>
<keyword evidence="1" id="KW-0482">Metalloprotease</keyword>
<organism evidence="4 5">
    <name type="scientific">Devosia epidermidihirudinis</name>
    <dbReference type="NCBI Taxonomy" id="1293439"/>
    <lineage>
        <taxon>Bacteria</taxon>
        <taxon>Pseudomonadati</taxon>
        <taxon>Pseudomonadota</taxon>
        <taxon>Alphaproteobacteria</taxon>
        <taxon>Hyphomicrobiales</taxon>
        <taxon>Devosiaceae</taxon>
        <taxon>Devosia</taxon>
    </lineage>
</organism>
<dbReference type="InterPro" id="IPR009197">
    <property type="entry name" value="MlrC"/>
</dbReference>
<gene>
    <name evidence="4" type="ORF">WH87_08020</name>
</gene>
<evidence type="ECO:0000259" key="2">
    <source>
        <dbReference type="Pfam" id="PF07171"/>
    </source>
</evidence>
<dbReference type="OrthoDB" id="9782658at2"/>
<accession>A0A0F5QDL9</accession>
<dbReference type="Pfam" id="PF07171">
    <property type="entry name" value="MlrC_C"/>
    <property type="match status" value="1"/>
</dbReference>
<dbReference type="PIRSF" id="PIRSF012702">
    <property type="entry name" value="UCP012702"/>
    <property type="match status" value="1"/>
</dbReference>
<dbReference type="Pfam" id="PF07364">
    <property type="entry name" value="DUF1485"/>
    <property type="match status" value="1"/>
</dbReference>
<dbReference type="GO" id="GO:0046872">
    <property type="term" value="F:metal ion binding"/>
    <property type="evidence" value="ECO:0007669"/>
    <property type="project" value="UniProtKB-KW"/>
</dbReference>
<dbReference type="EMBL" id="LANJ01000012">
    <property type="protein sequence ID" value="KKC38826.1"/>
    <property type="molecule type" value="Genomic_DNA"/>
</dbReference>
<keyword evidence="1" id="KW-0645">Protease</keyword>
<keyword evidence="5" id="KW-1185">Reference proteome</keyword>
<dbReference type="GO" id="GO:0006508">
    <property type="term" value="P:proteolysis"/>
    <property type="evidence" value="ECO:0007669"/>
    <property type="project" value="UniProtKB-KW"/>
</dbReference>
<dbReference type="AlphaFoldDB" id="A0A0F5QDL9"/>
<comment type="cofactor">
    <cofactor evidence="1">
        <name>Zn(2+)</name>
        <dbReference type="ChEBI" id="CHEBI:29105"/>
    </cofactor>
    <text evidence="1">Binds 1 zinc ion per subunit.</text>
</comment>
<name>A0A0F5QDL9_9HYPH</name>
<feature type="domain" description="Microcystin LR degradation protein MlrC C-terminal" evidence="2">
    <location>
        <begin position="298"/>
        <end position="472"/>
    </location>
</feature>
<protein>
    <recommendedName>
        <fullName evidence="1">Microcystinase C</fullName>
        <shortName evidence="1">MlrC</shortName>
    </recommendedName>
</protein>
<keyword evidence="1" id="KW-0378">Hydrolase</keyword>
<proteinExistence type="inferred from homology"/>
<dbReference type="InterPro" id="IPR010799">
    <property type="entry name" value="MlrC_C"/>
</dbReference>
<reference evidence="4 5" key="1">
    <citation type="submission" date="2015-03" db="EMBL/GenBank/DDBJ databases">
        <authorList>
            <person name="Lepp D."/>
            <person name="Hassan Y.I."/>
            <person name="Li X.-Z."/>
            <person name="Zhou T."/>
        </authorList>
    </citation>
    <scope>NUCLEOTIDE SEQUENCE [LARGE SCALE GENOMIC DNA]</scope>
    <source>
        <strain evidence="4 5">E84</strain>
    </source>
</reference>
<evidence type="ECO:0000256" key="1">
    <source>
        <dbReference type="PIRNR" id="PIRNR012702"/>
    </source>
</evidence>
<dbReference type="InterPro" id="IPR015995">
    <property type="entry name" value="MlrC_N"/>
</dbReference>
<keyword evidence="1" id="KW-0479">Metal-binding</keyword>
<comment type="similarity">
    <text evidence="1">Belongs to the peptidase M81 family.</text>
</comment>
<dbReference type="RefSeq" id="WP_046140341.1">
    <property type="nucleotide sequence ID" value="NZ_LANJ01000012.1"/>
</dbReference>
<feature type="domain" description="Microcystin LR degradation protein MlrC N-terminal" evidence="3">
    <location>
        <begin position="2"/>
        <end position="288"/>
    </location>
</feature>
<dbReference type="PATRIC" id="fig|1293439.3.peg.1174"/>
<dbReference type="GO" id="GO:0008237">
    <property type="term" value="F:metallopeptidase activity"/>
    <property type="evidence" value="ECO:0007669"/>
    <property type="project" value="UniProtKB-KW"/>
</dbReference>
<dbReference type="Proteomes" id="UP000033411">
    <property type="component" value="Unassembled WGS sequence"/>
</dbReference>
<evidence type="ECO:0000313" key="4">
    <source>
        <dbReference type="EMBL" id="KKC38826.1"/>
    </source>
</evidence>